<dbReference type="GeneID" id="20361167"/>
<dbReference type="RefSeq" id="XP_009253942.1">
    <property type="nucleotide sequence ID" value="XM_009255667.1"/>
</dbReference>
<sequence length="146" mass="16399">MNQRTKSADQSKNKHNNADLNEKDQFDETEDFDELLAGLKNGQGDDPYIPLDFENEDSDFDEADEDCEIPLDLQESGFTETTETTEPAEPIAPAEAFKKGNKPKPKPTQKRKKLRHLCMVPSAADLLAQTDKDNPIPEDDSDLLSF</sequence>
<dbReference type="EMBL" id="AFNW01000060">
    <property type="protein sequence ID" value="EKJ77273.1"/>
    <property type="molecule type" value="Genomic_DNA"/>
</dbReference>
<feature type="region of interest" description="Disordered" evidence="1">
    <location>
        <begin position="77"/>
        <end position="146"/>
    </location>
</feature>
<feature type="compositionally biased region" description="Basic and acidic residues" evidence="1">
    <location>
        <begin position="1"/>
        <end position="26"/>
    </location>
</feature>
<protein>
    <submittedName>
        <fullName evidence="2">Uncharacterized protein</fullName>
    </submittedName>
</protein>
<evidence type="ECO:0000313" key="2">
    <source>
        <dbReference type="EMBL" id="EKJ77273.1"/>
    </source>
</evidence>
<feature type="compositionally biased region" description="Low complexity" evidence="1">
    <location>
        <begin position="79"/>
        <end position="95"/>
    </location>
</feature>
<accession>K3VT95</accession>
<feature type="compositionally biased region" description="Basic residues" evidence="1">
    <location>
        <begin position="99"/>
        <end position="116"/>
    </location>
</feature>
<keyword evidence="3" id="KW-1185">Reference proteome</keyword>
<dbReference type="HOGENOM" id="CLU_1777560_0_0_1"/>
<comment type="caution">
    <text evidence="2">The sequence shown here is derived from an EMBL/GenBank/DDBJ whole genome shotgun (WGS) entry which is preliminary data.</text>
</comment>
<dbReference type="KEGG" id="fpu:FPSE_02548"/>
<reference evidence="2 3" key="1">
    <citation type="journal article" date="2012" name="PLoS Pathog.">
        <title>Comparative pathogenomics reveals horizontally acquired novel virulence genes in fungi infecting cereal hosts.</title>
        <authorList>
            <person name="Gardiner D.M."/>
            <person name="McDonald M.C."/>
            <person name="Covarelli L."/>
            <person name="Solomon P.S."/>
            <person name="Rusu A.G."/>
            <person name="Marshall M."/>
            <person name="Kazan K."/>
            <person name="Chakraborty S."/>
            <person name="McDonald B.A."/>
            <person name="Manners J.M."/>
        </authorList>
    </citation>
    <scope>NUCLEOTIDE SEQUENCE [LARGE SCALE GENOMIC DNA]</scope>
    <source>
        <strain evidence="2 3">CS3096</strain>
    </source>
</reference>
<feature type="compositionally biased region" description="Acidic residues" evidence="1">
    <location>
        <begin position="136"/>
        <end position="146"/>
    </location>
</feature>
<organism evidence="2 3">
    <name type="scientific">Fusarium pseudograminearum (strain CS3096)</name>
    <name type="common">Wheat and barley crown-rot fungus</name>
    <dbReference type="NCBI Taxonomy" id="1028729"/>
    <lineage>
        <taxon>Eukaryota</taxon>
        <taxon>Fungi</taxon>
        <taxon>Dikarya</taxon>
        <taxon>Ascomycota</taxon>
        <taxon>Pezizomycotina</taxon>
        <taxon>Sordariomycetes</taxon>
        <taxon>Hypocreomycetidae</taxon>
        <taxon>Hypocreales</taxon>
        <taxon>Nectriaceae</taxon>
        <taxon>Fusarium</taxon>
    </lineage>
</organism>
<gene>
    <name evidence="2" type="ORF">FPSE_02548</name>
</gene>
<name>K3VT95_FUSPC</name>
<proteinExistence type="predicted"/>
<feature type="region of interest" description="Disordered" evidence="1">
    <location>
        <begin position="1"/>
        <end position="63"/>
    </location>
</feature>
<dbReference type="AlphaFoldDB" id="K3VT95"/>
<evidence type="ECO:0000256" key="1">
    <source>
        <dbReference type="SAM" id="MobiDB-lite"/>
    </source>
</evidence>
<evidence type="ECO:0000313" key="3">
    <source>
        <dbReference type="Proteomes" id="UP000007978"/>
    </source>
</evidence>
<feature type="compositionally biased region" description="Acidic residues" evidence="1">
    <location>
        <begin position="53"/>
        <end position="63"/>
    </location>
</feature>
<dbReference type="Proteomes" id="UP000007978">
    <property type="component" value="Chromosome 3"/>
</dbReference>